<name>A0A9P1C3H6_9DINO</name>
<evidence type="ECO:0000313" key="5">
    <source>
        <dbReference type="EMBL" id="CAL4771673.1"/>
    </source>
</evidence>
<dbReference type="AlphaFoldDB" id="A0A9P1C3H6"/>
<accession>A0A9P1C3H6</accession>
<organism evidence="4">
    <name type="scientific">Cladocopium goreaui</name>
    <dbReference type="NCBI Taxonomy" id="2562237"/>
    <lineage>
        <taxon>Eukaryota</taxon>
        <taxon>Sar</taxon>
        <taxon>Alveolata</taxon>
        <taxon>Dinophyceae</taxon>
        <taxon>Suessiales</taxon>
        <taxon>Symbiodiniaceae</taxon>
        <taxon>Cladocopium</taxon>
    </lineage>
</organism>
<dbReference type="Pfam" id="PF00632">
    <property type="entry name" value="HECT"/>
    <property type="match status" value="1"/>
</dbReference>
<dbReference type="EMBL" id="CAMXCT030000883">
    <property type="protein sequence ID" value="CAL4771673.1"/>
    <property type="molecule type" value="Genomic_DNA"/>
</dbReference>
<evidence type="ECO:0000313" key="4">
    <source>
        <dbReference type="EMBL" id="CAI3984361.1"/>
    </source>
</evidence>
<dbReference type="Proteomes" id="UP001152797">
    <property type="component" value="Unassembled WGS sequence"/>
</dbReference>
<evidence type="ECO:0000313" key="6">
    <source>
        <dbReference type="Proteomes" id="UP001152797"/>
    </source>
</evidence>
<keyword evidence="6" id="KW-1185">Reference proteome</keyword>
<gene>
    <name evidence="4" type="ORF">C1SCF055_LOCUS11903</name>
</gene>
<protein>
    <submittedName>
        <fullName evidence="5">F-box domain-containing protein</fullName>
    </submittedName>
</protein>
<evidence type="ECO:0000256" key="1">
    <source>
        <dbReference type="ARBA" id="ARBA00022786"/>
    </source>
</evidence>
<dbReference type="Gene3D" id="3.30.2410.10">
    <property type="entry name" value="Hect, E3 ligase catalytic domain"/>
    <property type="match status" value="1"/>
</dbReference>
<proteinExistence type="predicted"/>
<dbReference type="GO" id="GO:0004842">
    <property type="term" value="F:ubiquitin-protein transferase activity"/>
    <property type="evidence" value="ECO:0007669"/>
    <property type="project" value="InterPro"/>
</dbReference>
<evidence type="ECO:0000256" key="2">
    <source>
        <dbReference type="PROSITE-ProRule" id="PRU00104"/>
    </source>
</evidence>
<dbReference type="SUPFAM" id="SSF56204">
    <property type="entry name" value="Hect, E3 ligase catalytic domain"/>
    <property type="match status" value="1"/>
</dbReference>
<comment type="caution">
    <text evidence="2">Lacks conserved residue(s) required for the propagation of feature annotation.</text>
</comment>
<dbReference type="InterPro" id="IPR035983">
    <property type="entry name" value="Hect_E3_ubiquitin_ligase"/>
</dbReference>
<dbReference type="EMBL" id="CAMXCT020000883">
    <property type="protein sequence ID" value="CAL1137736.1"/>
    <property type="molecule type" value="Genomic_DNA"/>
</dbReference>
<reference evidence="4" key="1">
    <citation type="submission" date="2022-10" db="EMBL/GenBank/DDBJ databases">
        <authorList>
            <person name="Chen Y."/>
            <person name="Dougan E. K."/>
            <person name="Chan C."/>
            <person name="Rhodes N."/>
            <person name="Thang M."/>
        </authorList>
    </citation>
    <scope>NUCLEOTIDE SEQUENCE</scope>
</reference>
<dbReference type="OrthoDB" id="418882at2759"/>
<reference evidence="5 6" key="2">
    <citation type="submission" date="2024-05" db="EMBL/GenBank/DDBJ databases">
        <authorList>
            <person name="Chen Y."/>
            <person name="Shah S."/>
            <person name="Dougan E. K."/>
            <person name="Thang M."/>
            <person name="Chan C."/>
        </authorList>
    </citation>
    <scope>NUCLEOTIDE SEQUENCE [LARGE SCALE GENOMIC DNA]</scope>
</reference>
<comment type="caution">
    <text evidence="4">The sequence shown here is derived from an EMBL/GenBank/DDBJ whole genome shotgun (WGS) entry which is preliminary data.</text>
</comment>
<dbReference type="PROSITE" id="PS50237">
    <property type="entry name" value="HECT"/>
    <property type="match status" value="1"/>
</dbReference>
<keyword evidence="1 2" id="KW-0833">Ubl conjugation pathway</keyword>
<evidence type="ECO:0000259" key="3">
    <source>
        <dbReference type="PROSITE" id="PS50237"/>
    </source>
</evidence>
<feature type="domain" description="HECT" evidence="3">
    <location>
        <begin position="374"/>
        <end position="411"/>
    </location>
</feature>
<sequence length="411" mass="47005">MSIREHALMLWIIEGSDFLRFHEGDCYMLHPCGAFQRYKGVPPDSSRISSLLLELEGMFRRFPEDSPRDHERLLQVINQQWQEAGENEELLKTRCIKAAVSNVGESLVKQRGGDDADMDGDVKNWRVYAARVVLQLKVRLARELTEEKLLHYMVEWCETPKRTASACCFEHCCVEYCDEGVARQVARANIKDVYTFIPHKLKGVVQPDIVERLQKFYRQMFWCNLPIFKCCQAAQALAKRGYNVVRIFIGLSSGGAMYGANFAYFDPNIGWNEDEMRKQIEQLNGCFVLTGQEAPGTNKRLREDLYKKFMGAEGISGRKPYGLRPSSWAAAFSCLLARLTLVRIWAGSGVSDADVRRWTEVATVSHEVQTQAGWLWEILEESDEAYRAKVLKFTTGVHRIGYVGIQSFEAR</sequence>
<dbReference type="InterPro" id="IPR000569">
    <property type="entry name" value="HECT_dom"/>
</dbReference>
<dbReference type="EMBL" id="CAMXCT010000883">
    <property type="protein sequence ID" value="CAI3984361.1"/>
    <property type="molecule type" value="Genomic_DNA"/>
</dbReference>